<evidence type="ECO:0000256" key="8">
    <source>
        <dbReference type="PIRSR" id="PIRSR602401-1"/>
    </source>
</evidence>
<dbReference type="GO" id="GO:0020037">
    <property type="term" value="F:heme binding"/>
    <property type="evidence" value="ECO:0007669"/>
    <property type="project" value="InterPro"/>
</dbReference>
<keyword evidence="10" id="KW-1133">Transmembrane helix</keyword>
<name>A0A1L7XMR0_9HELO</name>
<evidence type="ECO:0008006" key="13">
    <source>
        <dbReference type="Google" id="ProtNLM"/>
    </source>
</evidence>
<dbReference type="EMBL" id="FJOG01000036">
    <property type="protein sequence ID" value="CZR66322.1"/>
    <property type="molecule type" value="Genomic_DNA"/>
</dbReference>
<evidence type="ECO:0000256" key="2">
    <source>
        <dbReference type="ARBA" id="ARBA00010617"/>
    </source>
</evidence>
<evidence type="ECO:0000256" key="9">
    <source>
        <dbReference type="RuleBase" id="RU000461"/>
    </source>
</evidence>
<feature type="transmembrane region" description="Helical" evidence="10">
    <location>
        <begin position="7"/>
        <end position="26"/>
    </location>
</feature>
<evidence type="ECO:0000256" key="10">
    <source>
        <dbReference type="SAM" id="Phobius"/>
    </source>
</evidence>
<dbReference type="PANTHER" id="PTHR24305:SF230">
    <property type="entry name" value="P450, PUTATIVE (EUROFUNG)-RELATED"/>
    <property type="match status" value="1"/>
</dbReference>
<dbReference type="GO" id="GO:0005506">
    <property type="term" value="F:iron ion binding"/>
    <property type="evidence" value="ECO:0007669"/>
    <property type="project" value="InterPro"/>
</dbReference>
<evidence type="ECO:0000256" key="4">
    <source>
        <dbReference type="ARBA" id="ARBA00022723"/>
    </source>
</evidence>
<evidence type="ECO:0000256" key="5">
    <source>
        <dbReference type="ARBA" id="ARBA00023002"/>
    </source>
</evidence>
<dbReference type="Proteomes" id="UP000184330">
    <property type="component" value="Unassembled WGS sequence"/>
</dbReference>
<dbReference type="AlphaFoldDB" id="A0A1L7XMR0"/>
<dbReference type="Gene3D" id="1.10.630.10">
    <property type="entry name" value="Cytochrome P450"/>
    <property type="match status" value="1"/>
</dbReference>
<keyword evidence="4 8" id="KW-0479">Metal-binding</keyword>
<sequence>MARAQKIGLVELVVGIIALVGSYAIYNIFFHPLRQYPGPWYTKSSRLWFIVKVFRGTVVYDIKQLHDKYGDIVRVAPNELSYTNPDAWQEVYGRNNRDVGKLAIFKKDPTFYSGVFAEANFYADIEGEPYKKQKKALLGGMTRKANLLQEDVLLEISGRLIGSLQSSTVSEPTFDIHPYLQNAAMDIMMRLIIGLDLQAIHSGDVPHPTTVTTDRAFRLSILYLQFRRLSSLITDPLENLVGKLTLRFGMLDYMDFVTPLVQDRLKSSNPRPDFVSYMLPYLTTEEITKNAIMLTLAGSESTVSVLSSTLYFMLTKPKTFLLAQQEVRNLFHKASDITIEGSEQLVYLQACITEAIRLFPPFWGAAPREVPAGGAVICGKYVPAKSTVSVYHWAMYQTERNFHDASEFKPERWLGDKNEIESKAYNPFSFGPRICIGKEISLLVTRLTLAHLIWAYDFELSTESIGTGWEKPPAYMAPTRHPLFIKLRARN</sequence>
<evidence type="ECO:0000256" key="7">
    <source>
        <dbReference type="ARBA" id="ARBA00023033"/>
    </source>
</evidence>
<dbReference type="GO" id="GO:0016705">
    <property type="term" value="F:oxidoreductase activity, acting on paired donors, with incorporation or reduction of molecular oxygen"/>
    <property type="evidence" value="ECO:0007669"/>
    <property type="project" value="InterPro"/>
</dbReference>
<keyword evidence="3 8" id="KW-0349">Heme</keyword>
<keyword evidence="10" id="KW-0472">Membrane</keyword>
<dbReference type="InterPro" id="IPR002401">
    <property type="entry name" value="Cyt_P450_E_grp-I"/>
</dbReference>
<evidence type="ECO:0000256" key="1">
    <source>
        <dbReference type="ARBA" id="ARBA00001971"/>
    </source>
</evidence>
<keyword evidence="5 9" id="KW-0560">Oxidoreductase</keyword>
<dbReference type="GO" id="GO:0004497">
    <property type="term" value="F:monooxygenase activity"/>
    <property type="evidence" value="ECO:0007669"/>
    <property type="project" value="UniProtKB-KW"/>
</dbReference>
<dbReference type="InterPro" id="IPR017972">
    <property type="entry name" value="Cyt_P450_CS"/>
</dbReference>
<accession>A0A1L7XMR0</accession>
<dbReference type="InterPro" id="IPR001128">
    <property type="entry name" value="Cyt_P450"/>
</dbReference>
<keyword evidence="7 9" id="KW-0503">Monooxygenase</keyword>
<keyword evidence="12" id="KW-1185">Reference proteome</keyword>
<evidence type="ECO:0000313" key="11">
    <source>
        <dbReference type="EMBL" id="CZR66322.1"/>
    </source>
</evidence>
<proteinExistence type="inferred from homology"/>
<dbReference type="OrthoDB" id="1470350at2759"/>
<reference evidence="11 12" key="1">
    <citation type="submission" date="2016-03" db="EMBL/GenBank/DDBJ databases">
        <authorList>
            <person name="Ploux O."/>
        </authorList>
    </citation>
    <scope>NUCLEOTIDE SEQUENCE [LARGE SCALE GENOMIC DNA]</scope>
    <source>
        <strain evidence="11 12">UAMH 11012</strain>
    </source>
</reference>
<feature type="binding site" description="axial binding residue" evidence="8">
    <location>
        <position position="435"/>
    </location>
    <ligand>
        <name>heme</name>
        <dbReference type="ChEBI" id="CHEBI:30413"/>
    </ligand>
    <ligandPart>
        <name>Fe</name>
        <dbReference type="ChEBI" id="CHEBI:18248"/>
    </ligandPart>
</feature>
<comment type="cofactor">
    <cofactor evidence="1 8">
        <name>heme</name>
        <dbReference type="ChEBI" id="CHEBI:30413"/>
    </cofactor>
</comment>
<dbReference type="InterPro" id="IPR050121">
    <property type="entry name" value="Cytochrome_P450_monoxygenase"/>
</dbReference>
<keyword evidence="10" id="KW-0812">Transmembrane</keyword>
<keyword evidence="6 8" id="KW-0408">Iron</keyword>
<dbReference type="SUPFAM" id="SSF48264">
    <property type="entry name" value="Cytochrome P450"/>
    <property type="match status" value="1"/>
</dbReference>
<dbReference type="PRINTS" id="PR00463">
    <property type="entry name" value="EP450I"/>
</dbReference>
<evidence type="ECO:0000313" key="12">
    <source>
        <dbReference type="Proteomes" id="UP000184330"/>
    </source>
</evidence>
<dbReference type="PANTHER" id="PTHR24305">
    <property type="entry name" value="CYTOCHROME P450"/>
    <property type="match status" value="1"/>
</dbReference>
<organism evidence="11 12">
    <name type="scientific">Phialocephala subalpina</name>
    <dbReference type="NCBI Taxonomy" id="576137"/>
    <lineage>
        <taxon>Eukaryota</taxon>
        <taxon>Fungi</taxon>
        <taxon>Dikarya</taxon>
        <taxon>Ascomycota</taxon>
        <taxon>Pezizomycotina</taxon>
        <taxon>Leotiomycetes</taxon>
        <taxon>Helotiales</taxon>
        <taxon>Mollisiaceae</taxon>
        <taxon>Phialocephala</taxon>
        <taxon>Phialocephala fortinii species complex</taxon>
    </lineage>
</organism>
<comment type="similarity">
    <text evidence="2 9">Belongs to the cytochrome P450 family.</text>
</comment>
<evidence type="ECO:0000256" key="3">
    <source>
        <dbReference type="ARBA" id="ARBA00022617"/>
    </source>
</evidence>
<dbReference type="InterPro" id="IPR036396">
    <property type="entry name" value="Cyt_P450_sf"/>
</dbReference>
<dbReference type="PRINTS" id="PR00385">
    <property type="entry name" value="P450"/>
</dbReference>
<evidence type="ECO:0000256" key="6">
    <source>
        <dbReference type="ARBA" id="ARBA00023004"/>
    </source>
</evidence>
<dbReference type="STRING" id="576137.A0A1L7XMR0"/>
<dbReference type="Pfam" id="PF00067">
    <property type="entry name" value="p450"/>
    <property type="match status" value="1"/>
</dbReference>
<protein>
    <recommendedName>
        <fullName evidence="13">Cytochrome P450</fullName>
    </recommendedName>
</protein>
<gene>
    <name evidence="11" type="ORF">PAC_16223</name>
</gene>
<dbReference type="PROSITE" id="PS00086">
    <property type="entry name" value="CYTOCHROME_P450"/>
    <property type="match status" value="1"/>
</dbReference>